<dbReference type="SUPFAM" id="SSF48452">
    <property type="entry name" value="TPR-like"/>
    <property type="match status" value="1"/>
</dbReference>
<dbReference type="InterPro" id="IPR041664">
    <property type="entry name" value="AAA_16"/>
</dbReference>
<sequence>MNATGWMRPAGVGRGFADAPEALHAYLRAAAMLSNFDPMELRPLDGADDPKALEQLLELSEPVFSRRIPPGRWQLPDSLRRSVLRSMRGTPDLHRAVAATTATDTPEQGALRRYVEGAAAPIEGQSVEELRASAQAVAWLDGVVDGLPSLEDIGARLALLELLAPLRRLVGDHFAGREEVLDRLADHVAVLPPGSRLHSVRRRVREVLSLRDHPPLCLWGPGGVGKSTVLAKFVLDHVDLADDQVAFVYVDLDRAGLTVYEPLTLLHDGLRQLALQFPSIRDEAEELRQEWAEEMEAPDVSTYSTAVLGAHHPQGPRATGVDRGRFYAQFARLVAAAAPDRPLLFVVDTFEMAQRRGADVVADVWAFLDGLQAHVPTLRVVVAGRKGLREDGLRSSDLALTEFDPASARAYLSRALGGALAPDDPVLRRVVTIVGRNPLSLGLAAQLLQLEGVDALRAGEPHLVFLRLHEGQLQGVLYRRILDHIEDPVVKKLAYPGLEVRRITPGIVRHVLAGPCGLDVPDDDAARELVAAAAREVTLLDRADDGSLVHRPDVRRQMLATLRQGDPARVRAIDEAAVAYYAQADDLTSRAEEIYHRLVLDQPREVLDARWLGGIEHHLWGALEELSPNGAVYLASRLGTALSPELTSQAEQSVWERHAQAHAARLLEREDPAGALAVLRERTKRLHGSPLLALEARALEDLGRFGEASHTLRRAGAEASDLGHTRDVFRALYGQALLAHRLGDRAGALARLEECRVVAARVDEPIDNLRLATLDLLVHEAAGDVREMDRVHLAAVLADTPRAELRRDRSLLAEVAAAVGGMDSQIIGEALRAVGLQSLLAVERRRLAQVLARWDARLDGRLADAAHLPPPESPSEPAEDPGAWELWLEASTLPTVAGWIASALSSYPGGEAVSAEVSRLYRAWLDEGAQPSAPPPQDKASKWRAKR</sequence>
<protein>
    <submittedName>
        <fullName evidence="3">ATP-binding protein</fullName>
    </submittedName>
</protein>
<keyword evidence="3" id="KW-0067">ATP-binding</keyword>
<dbReference type="RefSeq" id="WP_208195562.1">
    <property type="nucleotide sequence ID" value="NZ_CP076023.1"/>
</dbReference>
<feature type="domain" description="Orc1-like AAA ATPase" evidence="2">
    <location>
        <begin position="211"/>
        <end position="362"/>
    </location>
</feature>
<evidence type="ECO:0000259" key="2">
    <source>
        <dbReference type="Pfam" id="PF13191"/>
    </source>
</evidence>
<name>A0ABX8GG11_9CELL</name>
<dbReference type="EMBL" id="CP076023">
    <property type="protein sequence ID" value="QWC15072.1"/>
    <property type="molecule type" value="Genomic_DNA"/>
</dbReference>
<dbReference type="Proteomes" id="UP000679335">
    <property type="component" value="Chromosome"/>
</dbReference>
<dbReference type="InterPro" id="IPR027417">
    <property type="entry name" value="P-loop_NTPase"/>
</dbReference>
<dbReference type="GO" id="GO:0005524">
    <property type="term" value="F:ATP binding"/>
    <property type="evidence" value="ECO:0007669"/>
    <property type="project" value="UniProtKB-KW"/>
</dbReference>
<accession>A0ABX8GG11</accession>
<evidence type="ECO:0000256" key="1">
    <source>
        <dbReference type="SAM" id="MobiDB-lite"/>
    </source>
</evidence>
<evidence type="ECO:0000313" key="3">
    <source>
        <dbReference type="EMBL" id="QWC15072.1"/>
    </source>
</evidence>
<dbReference type="Pfam" id="PF13191">
    <property type="entry name" value="AAA_16"/>
    <property type="match status" value="1"/>
</dbReference>
<keyword evidence="4" id="KW-1185">Reference proteome</keyword>
<gene>
    <name evidence="3" type="ORF">KKR89_12115</name>
</gene>
<dbReference type="SUPFAM" id="SSF52540">
    <property type="entry name" value="P-loop containing nucleoside triphosphate hydrolases"/>
    <property type="match status" value="1"/>
</dbReference>
<feature type="region of interest" description="Disordered" evidence="1">
    <location>
        <begin position="926"/>
        <end position="947"/>
    </location>
</feature>
<organism evidence="3 4">
    <name type="scientific">Cellulomonas dongxiuzhuiae</name>
    <dbReference type="NCBI Taxonomy" id="2819979"/>
    <lineage>
        <taxon>Bacteria</taxon>
        <taxon>Bacillati</taxon>
        <taxon>Actinomycetota</taxon>
        <taxon>Actinomycetes</taxon>
        <taxon>Micrococcales</taxon>
        <taxon>Cellulomonadaceae</taxon>
        <taxon>Cellulomonas</taxon>
    </lineage>
</organism>
<dbReference type="Gene3D" id="3.40.50.300">
    <property type="entry name" value="P-loop containing nucleotide triphosphate hydrolases"/>
    <property type="match status" value="1"/>
</dbReference>
<dbReference type="InterPro" id="IPR011990">
    <property type="entry name" value="TPR-like_helical_dom_sf"/>
</dbReference>
<reference evidence="3 4" key="1">
    <citation type="submission" date="2021-05" db="EMBL/GenBank/DDBJ databases">
        <title>Novel species in genus Cellulomonas.</title>
        <authorList>
            <person name="Zhang G."/>
        </authorList>
    </citation>
    <scope>NUCLEOTIDE SEQUENCE [LARGE SCALE GENOMIC DNA]</scope>
    <source>
        <strain evidence="4">zg-ZUI157</strain>
    </source>
</reference>
<proteinExistence type="predicted"/>
<evidence type="ECO:0000313" key="4">
    <source>
        <dbReference type="Proteomes" id="UP000679335"/>
    </source>
</evidence>
<keyword evidence="3" id="KW-0547">Nucleotide-binding</keyword>